<dbReference type="FunFam" id="1.10.238.10:FF:000001">
    <property type="entry name" value="Calmodulin 1"/>
    <property type="match status" value="1"/>
</dbReference>
<dbReference type="Proteomes" id="UP000006591">
    <property type="component" value="Chromosome 3"/>
</dbReference>
<sequence length="523" mass="55589">MSQFVATIEYCSLAVSVSSLLIRFVLHPLVRDAIVLVMSRAGASSLSCALLGLLAHDDTALFAADDRRCAAVVEPPPPLRRECELCARRGGAGLSRRDVAAVVASLGMVAAGEDDDDDDGDDDEACRACEAVAAVEEMTEGKVAGDSELREAFYVFDRDEDGYVSAAELWNVLRRLGMEEGARYGDCVRMIAAYDGDGDGRISFQEFRAMMENTQLVMASIDRGLVVSVSSLLIVCRGVRAVSRALVRLALLLLVRVVDEDDDFRYCAAAAAGDDAVVQPPRPRCCERCAAAPWLSRHDVAAVVESLGLVAAAAADEDDEACGACEAVAAVEELAESKVVGEGELRGAFRVFDRDGDGYVSAAELRSVLRRLGMEEGARHGDCVRMIAAHDGDGDGRISFQEGGEDDDDAAAARLSRHDVAVVVASLGLVGAADEDDEACGACEAVAAVEELAESKVAGEGELREAFRVFDRDGDGYVSAAELRRLGMEEGARHGDCVRMIAAHDGDGDGDGRISFQEFTRTE</sequence>
<name>A0A0E0GVH2_ORYNI</name>
<dbReference type="SUPFAM" id="SSF47473">
    <property type="entry name" value="EF-hand"/>
    <property type="match status" value="2"/>
</dbReference>
<proteinExistence type="predicted"/>
<evidence type="ECO:0000256" key="2">
    <source>
        <dbReference type="ARBA" id="ARBA00022723"/>
    </source>
</evidence>
<dbReference type="InterPro" id="IPR002048">
    <property type="entry name" value="EF_hand_dom"/>
</dbReference>
<dbReference type="AlphaFoldDB" id="A0A0E0GVH2"/>
<reference evidence="6" key="2">
    <citation type="submission" date="2018-04" db="EMBL/GenBank/DDBJ databases">
        <title>OnivRS2 (Oryza nivara Reference Sequence Version 2).</title>
        <authorList>
            <person name="Zhang J."/>
            <person name="Kudrna D."/>
            <person name="Lee S."/>
            <person name="Talag J."/>
            <person name="Rajasekar S."/>
            <person name="Welchert J."/>
            <person name="Hsing Y.-I."/>
            <person name="Wing R.A."/>
        </authorList>
    </citation>
    <scope>NUCLEOTIDE SEQUENCE [LARGE SCALE GENOMIC DNA]</scope>
    <source>
        <strain evidence="6">SL10</strain>
    </source>
</reference>
<evidence type="ECO:0000256" key="4">
    <source>
        <dbReference type="ARBA" id="ARBA00022837"/>
    </source>
</evidence>
<dbReference type="Pfam" id="PF13499">
    <property type="entry name" value="EF-hand_7"/>
    <property type="match status" value="3"/>
</dbReference>
<dbReference type="eggNOG" id="KOG0027">
    <property type="taxonomic scope" value="Eukaryota"/>
</dbReference>
<evidence type="ECO:0000256" key="1">
    <source>
        <dbReference type="ARBA" id="ARBA00003291"/>
    </source>
</evidence>
<dbReference type="CDD" id="cd00051">
    <property type="entry name" value="EFh"/>
    <property type="match status" value="3"/>
</dbReference>
<feature type="domain" description="EF-hand" evidence="5">
    <location>
        <begin position="182"/>
        <end position="217"/>
    </location>
</feature>
<dbReference type="Gene3D" id="1.10.238.10">
    <property type="entry name" value="EF-hand"/>
    <property type="match status" value="3"/>
</dbReference>
<dbReference type="InterPro" id="IPR018247">
    <property type="entry name" value="EF_Hand_1_Ca_BS"/>
</dbReference>
<keyword evidence="7" id="KW-1185">Reference proteome</keyword>
<dbReference type="InterPro" id="IPR039647">
    <property type="entry name" value="EF_hand_pair_protein_CML-like"/>
</dbReference>
<keyword evidence="3" id="KW-0677">Repeat</keyword>
<keyword evidence="4" id="KW-0106">Calcium</keyword>
<organism evidence="6">
    <name type="scientific">Oryza nivara</name>
    <name type="common">Indian wild rice</name>
    <name type="synonym">Oryza sativa f. spontanea</name>
    <dbReference type="NCBI Taxonomy" id="4536"/>
    <lineage>
        <taxon>Eukaryota</taxon>
        <taxon>Viridiplantae</taxon>
        <taxon>Streptophyta</taxon>
        <taxon>Embryophyta</taxon>
        <taxon>Tracheophyta</taxon>
        <taxon>Spermatophyta</taxon>
        <taxon>Magnoliopsida</taxon>
        <taxon>Liliopsida</taxon>
        <taxon>Poales</taxon>
        <taxon>Poaceae</taxon>
        <taxon>BOP clade</taxon>
        <taxon>Oryzoideae</taxon>
        <taxon>Oryzeae</taxon>
        <taxon>Oryzinae</taxon>
        <taxon>Oryza</taxon>
    </lineage>
</organism>
<dbReference type="PROSITE" id="PS50222">
    <property type="entry name" value="EF_HAND_2"/>
    <property type="match status" value="4"/>
</dbReference>
<evidence type="ECO:0000256" key="3">
    <source>
        <dbReference type="ARBA" id="ARBA00022737"/>
    </source>
</evidence>
<keyword evidence="2" id="KW-0479">Metal-binding</keyword>
<dbReference type="SMART" id="SM00054">
    <property type="entry name" value="EFh"/>
    <property type="match status" value="4"/>
</dbReference>
<comment type="function">
    <text evidence="1">Potential calcium sensor.</text>
</comment>
<evidence type="ECO:0000259" key="5">
    <source>
        <dbReference type="PROSITE" id="PS50222"/>
    </source>
</evidence>
<feature type="domain" description="EF-hand" evidence="5">
    <location>
        <begin position="340"/>
        <end position="375"/>
    </location>
</feature>
<dbReference type="EnsemblPlants" id="ONIVA03G40220.1">
    <property type="protein sequence ID" value="ONIVA03G40220.1"/>
    <property type="gene ID" value="ONIVA03G40220"/>
</dbReference>
<accession>A0A0E0GVH2</accession>
<feature type="domain" description="EF-hand" evidence="5">
    <location>
        <begin position="458"/>
        <end position="493"/>
    </location>
</feature>
<protein>
    <recommendedName>
        <fullName evidence="5">EF-hand domain-containing protein</fullName>
    </recommendedName>
</protein>
<dbReference type="Gramene" id="ONIVA03G40220.1">
    <property type="protein sequence ID" value="ONIVA03G40220.1"/>
    <property type="gene ID" value="ONIVA03G40220"/>
</dbReference>
<dbReference type="InterPro" id="IPR011992">
    <property type="entry name" value="EF-hand-dom_pair"/>
</dbReference>
<dbReference type="FunFam" id="1.10.238.10:FF:000003">
    <property type="entry name" value="Calmodulin A"/>
    <property type="match status" value="2"/>
</dbReference>
<dbReference type="PROSITE" id="PS00018">
    <property type="entry name" value="EF_HAND_1"/>
    <property type="match status" value="5"/>
</dbReference>
<evidence type="ECO:0000313" key="7">
    <source>
        <dbReference type="Proteomes" id="UP000006591"/>
    </source>
</evidence>
<dbReference type="GO" id="GO:0005509">
    <property type="term" value="F:calcium ion binding"/>
    <property type="evidence" value="ECO:0007669"/>
    <property type="project" value="InterPro"/>
</dbReference>
<dbReference type="OMA" id="PRCCERC"/>
<dbReference type="STRING" id="4536.A0A0E0GVH2"/>
<reference evidence="6" key="1">
    <citation type="submission" date="2015-04" db="UniProtKB">
        <authorList>
            <consortium name="EnsemblPlants"/>
        </authorList>
    </citation>
    <scope>IDENTIFICATION</scope>
    <source>
        <strain evidence="6">SL10</strain>
    </source>
</reference>
<dbReference type="HOGENOM" id="CLU_435741_0_0_1"/>
<evidence type="ECO:0000313" key="6">
    <source>
        <dbReference type="EnsemblPlants" id="ONIVA03G40220.1"/>
    </source>
</evidence>
<dbReference type="PANTHER" id="PTHR10891">
    <property type="entry name" value="EF-HAND CALCIUM-BINDING DOMAIN CONTAINING PROTEIN"/>
    <property type="match status" value="1"/>
</dbReference>
<feature type="domain" description="EF-hand" evidence="5">
    <location>
        <begin position="144"/>
        <end position="179"/>
    </location>
</feature>